<reference evidence="4" key="2">
    <citation type="submission" date="2025-09" db="UniProtKB">
        <authorList>
            <consortium name="Ensembl"/>
        </authorList>
    </citation>
    <scope>IDENTIFICATION</scope>
</reference>
<feature type="region of interest" description="Disordered" evidence="1">
    <location>
        <begin position="246"/>
        <end position="293"/>
    </location>
</feature>
<feature type="compositionally biased region" description="Low complexity" evidence="1">
    <location>
        <begin position="271"/>
        <end position="290"/>
    </location>
</feature>
<dbReference type="GO" id="GO:0005886">
    <property type="term" value="C:plasma membrane"/>
    <property type="evidence" value="ECO:0007669"/>
    <property type="project" value="TreeGrafter"/>
</dbReference>
<dbReference type="GeneTree" id="ENSGT00940000170719"/>
<keyword evidence="2" id="KW-1133">Transmembrane helix</keyword>
<dbReference type="OrthoDB" id="8927116at2759"/>
<accession>A0A3Q3LQK0</accession>
<reference evidence="4" key="1">
    <citation type="submission" date="2025-08" db="UniProtKB">
        <authorList>
            <consortium name="Ensembl"/>
        </authorList>
    </citation>
    <scope>IDENTIFICATION</scope>
</reference>
<dbReference type="PANTHER" id="PTHR17384:SF7">
    <property type="entry name" value="P-SELECTIN GLYCOPROTEIN LIGAND 1"/>
    <property type="match status" value="1"/>
</dbReference>
<protein>
    <submittedName>
        <fullName evidence="4">Selectin P ligand</fullName>
    </submittedName>
</protein>
<dbReference type="GeneID" id="113124439"/>
<dbReference type="InParanoid" id="A0A3Q3LQK0"/>
<keyword evidence="2" id="KW-0812">Transmembrane</keyword>
<evidence type="ECO:0000313" key="5">
    <source>
        <dbReference type="Proteomes" id="UP000261640"/>
    </source>
</evidence>
<feature type="compositionally biased region" description="Polar residues" evidence="1">
    <location>
        <begin position="126"/>
        <end position="152"/>
    </location>
</feature>
<dbReference type="GO" id="GO:0050901">
    <property type="term" value="P:leukocyte tethering or rolling"/>
    <property type="evidence" value="ECO:0007669"/>
    <property type="project" value="TreeGrafter"/>
</dbReference>
<dbReference type="STRING" id="205130.ENSMAMP00000016498"/>
<dbReference type="Ensembl" id="ENSMAMT00000016944.2">
    <property type="protein sequence ID" value="ENSMAMP00000016498.1"/>
    <property type="gene ID" value="ENSMAMG00000011179.2"/>
</dbReference>
<feature type="signal peptide" evidence="3">
    <location>
        <begin position="1"/>
        <end position="25"/>
    </location>
</feature>
<sequence length="439" mass="45942">MLLSMKMSVALLWGMSVLFSMEARGASISETHNSQSADEPSKATFHHNETEMQAATWNPPQKAAKVSVGASTVQTTMLPTVETQQTLVESSRSDSSYRSTASSVAVSSLAAITRSSNLQMLPISTASAEAQPSHNTVLSETSKAAEDQQSPITPAGVTAPATSFETASAASSGTASVSMPQPISITKHTSELSSTTSSEILTQAPHYTQNLSSPSVNAMTSVATNPASPVVDSTSFPVSVKVTTNSTEHSSTFQSHSNTNDHISTSQFPDTTGSSSSTESPSTDSSVSTSEAAVLIPRVPKRMSISTTESTRATTAAPCEVIKSPASTEAQPCSTRGVVKPCLIALASLAVVATIFMVSTIVLCAKLSARKVNRGKKAQKETEMMCISALLPERTHTYTRQRNPISNGVLVFPIGADSDDEGGDNITLSSFLPEGERVV</sequence>
<dbReference type="RefSeq" id="XP_026153083.1">
    <property type="nucleotide sequence ID" value="XM_026297298.1"/>
</dbReference>
<evidence type="ECO:0000313" key="4">
    <source>
        <dbReference type="Ensembl" id="ENSMAMP00000016498.1"/>
    </source>
</evidence>
<dbReference type="InterPro" id="IPR026195">
    <property type="entry name" value="PSGL-1"/>
</dbReference>
<feature type="transmembrane region" description="Helical" evidence="2">
    <location>
        <begin position="343"/>
        <end position="367"/>
    </location>
</feature>
<dbReference type="Proteomes" id="UP000261640">
    <property type="component" value="Unplaced"/>
</dbReference>
<dbReference type="PANTHER" id="PTHR17384">
    <property type="entry name" value="P-SELECTIN GLYCOPROTEIN LIGAND-1"/>
    <property type="match status" value="1"/>
</dbReference>
<keyword evidence="2" id="KW-0472">Membrane</keyword>
<dbReference type="AlphaFoldDB" id="A0A3Q3LQK0"/>
<keyword evidence="5" id="KW-1185">Reference proteome</keyword>
<name>A0A3Q3LQK0_9TELE</name>
<evidence type="ECO:0000256" key="1">
    <source>
        <dbReference type="SAM" id="MobiDB-lite"/>
    </source>
</evidence>
<feature type="compositionally biased region" description="Polar residues" evidence="1">
    <location>
        <begin position="246"/>
        <end position="270"/>
    </location>
</feature>
<dbReference type="CTD" id="6404"/>
<proteinExistence type="predicted"/>
<keyword evidence="3" id="KW-0732">Signal</keyword>
<feature type="chain" id="PRO_5018781835" evidence="3">
    <location>
        <begin position="26"/>
        <end position="439"/>
    </location>
</feature>
<dbReference type="RefSeq" id="XP_026153082.1">
    <property type="nucleotide sequence ID" value="XM_026297297.1"/>
</dbReference>
<evidence type="ECO:0000256" key="2">
    <source>
        <dbReference type="SAM" id="Phobius"/>
    </source>
</evidence>
<evidence type="ECO:0000256" key="3">
    <source>
        <dbReference type="SAM" id="SignalP"/>
    </source>
</evidence>
<organism evidence="4 5">
    <name type="scientific">Mastacembelus armatus</name>
    <name type="common">zig-zag eel</name>
    <dbReference type="NCBI Taxonomy" id="205130"/>
    <lineage>
        <taxon>Eukaryota</taxon>
        <taxon>Metazoa</taxon>
        <taxon>Chordata</taxon>
        <taxon>Craniata</taxon>
        <taxon>Vertebrata</taxon>
        <taxon>Euteleostomi</taxon>
        <taxon>Actinopterygii</taxon>
        <taxon>Neopterygii</taxon>
        <taxon>Teleostei</taxon>
        <taxon>Neoteleostei</taxon>
        <taxon>Acanthomorphata</taxon>
        <taxon>Anabantaria</taxon>
        <taxon>Synbranchiformes</taxon>
        <taxon>Mastacembelidae</taxon>
        <taxon>Mastacembelus</taxon>
    </lineage>
</organism>
<feature type="region of interest" description="Disordered" evidence="1">
    <location>
        <begin position="126"/>
        <end position="159"/>
    </location>
</feature>